<proteinExistence type="predicted"/>
<dbReference type="EnsemblPlants" id="LPERR06G08720.1">
    <property type="protein sequence ID" value="LPERR06G08720.1"/>
    <property type="gene ID" value="LPERR06G08720"/>
</dbReference>
<evidence type="ECO:0000313" key="1">
    <source>
        <dbReference type="EnsemblPlants" id="LPERR06G08720.1"/>
    </source>
</evidence>
<name>A0A0D9WNZ7_9ORYZ</name>
<accession>A0A0D9WNZ7</accession>
<reference evidence="1 2" key="1">
    <citation type="submission" date="2012-08" db="EMBL/GenBank/DDBJ databases">
        <title>Oryza genome evolution.</title>
        <authorList>
            <person name="Wing R.A."/>
        </authorList>
    </citation>
    <scope>NUCLEOTIDE SEQUENCE</scope>
</reference>
<evidence type="ECO:0000313" key="2">
    <source>
        <dbReference type="Proteomes" id="UP000032180"/>
    </source>
</evidence>
<dbReference type="HOGENOM" id="CLU_2609509_0_0_1"/>
<keyword evidence="2" id="KW-1185">Reference proteome</keyword>
<dbReference type="Proteomes" id="UP000032180">
    <property type="component" value="Chromosome 6"/>
</dbReference>
<reference evidence="2" key="2">
    <citation type="submission" date="2013-12" db="EMBL/GenBank/DDBJ databases">
        <authorList>
            <person name="Yu Y."/>
            <person name="Lee S."/>
            <person name="de Baynast K."/>
            <person name="Wissotski M."/>
            <person name="Liu L."/>
            <person name="Talag J."/>
            <person name="Goicoechea J."/>
            <person name="Angelova A."/>
            <person name="Jetty R."/>
            <person name="Kudrna D."/>
            <person name="Golser W."/>
            <person name="Rivera L."/>
            <person name="Zhang J."/>
            <person name="Wing R."/>
        </authorList>
    </citation>
    <scope>NUCLEOTIDE SEQUENCE</scope>
</reference>
<sequence>MGRCGGREAAAKGEMLSPTRFVLCLSYLHPATVRPVHGGPVDDIFEMIRLDIAEMIADAHVALVLAIDCSITKLVSFIL</sequence>
<dbReference type="AlphaFoldDB" id="A0A0D9WNZ7"/>
<protein>
    <submittedName>
        <fullName evidence="1">Uncharacterized protein</fullName>
    </submittedName>
</protein>
<dbReference type="Gramene" id="LPERR06G08720.1">
    <property type="protein sequence ID" value="LPERR06G08720.1"/>
    <property type="gene ID" value="LPERR06G08720"/>
</dbReference>
<reference evidence="1" key="3">
    <citation type="submission" date="2015-04" db="UniProtKB">
        <authorList>
            <consortium name="EnsemblPlants"/>
        </authorList>
    </citation>
    <scope>IDENTIFICATION</scope>
</reference>
<organism evidence="1 2">
    <name type="scientific">Leersia perrieri</name>
    <dbReference type="NCBI Taxonomy" id="77586"/>
    <lineage>
        <taxon>Eukaryota</taxon>
        <taxon>Viridiplantae</taxon>
        <taxon>Streptophyta</taxon>
        <taxon>Embryophyta</taxon>
        <taxon>Tracheophyta</taxon>
        <taxon>Spermatophyta</taxon>
        <taxon>Magnoliopsida</taxon>
        <taxon>Liliopsida</taxon>
        <taxon>Poales</taxon>
        <taxon>Poaceae</taxon>
        <taxon>BOP clade</taxon>
        <taxon>Oryzoideae</taxon>
        <taxon>Oryzeae</taxon>
        <taxon>Oryzinae</taxon>
        <taxon>Leersia</taxon>
    </lineage>
</organism>